<keyword evidence="2" id="KW-1133">Transmembrane helix</keyword>
<keyword evidence="4" id="KW-1185">Reference proteome</keyword>
<name>A0A8J3HY61_9CHLR</name>
<sequence length="166" mass="18294">MAKRSATARRNAQRQKTARTKGFELVLPETEESEEESSLAETEATAEAEQEEQLAVASETESEDVDAEEVDKPIIEEKKTRSKKATTATKAETKEVEPEIAPATGSARARLATSRQNKARGQRAAAQMITVEHFTYVKRDLITIAVLATFLFAVIIFLYVAYGSVL</sequence>
<proteinExistence type="predicted"/>
<keyword evidence="2" id="KW-0812">Transmembrane</keyword>
<dbReference type="AlphaFoldDB" id="A0A8J3HY61"/>
<keyword evidence="2" id="KW-0472">Membrane</keyword>
<gene>
    <name evidence="3" type="ORF">KSX_13110</name>
</gene>
<accession>A0A8J3HY61</accession>
<evidence type="ECO:0000313" key="4">
    <source>
        <dbReference type="Proteomes" id="UP000612362"/>
    </source>
</evidence>
<protein>
    <submittedName>
        <fullName evidence="3">Uncharacterized protein</fullName>
    </submittedName>
</protein>
<comment type="caution">
    <text evidence="3">The sequence shown here is derived from an EMBL/GenBank/DDBJ whole genome shotgun (WGS) entry which is preliminary data.</text>
</comment>
<evidence type="ECO:0000256" key="1">
    <source>
        <dbReference type="SAM" id="MobiDB-lite"/>
    </source>
</evidence>
<dbReference type="Proteomes" id="UP000612362">
    <property type="component" value="Unassembled WGS sequence"/>
</dbReference>
<dbReference type="EMBL" id="BNJF01000001">
    <property type="protein sequence ID" value="GHO43148.1"/>
    <property type="molecule type" value="Genomic_DNA"/>
</dbReference>
<organism evidence="3 4">
    <name type="scientific">Ktedonospora formicarum</name>
    <dbReference type="NCBI Taxonomy" id="2778364"/>
    <lineage>
        <taxon>Bacteria</taxon>
        <taxon>Bacillati</taxon>
        <taxon>Chloroflexota</taxon>
        <taxon>Ktedonobacteria</taxon>
        <taxon>Ktedonobacterales</taxon>
        <taxon>Ktedonobacteraceae</taxon>
        <taxon>Ktedonospora</taxon>
    </lineage>
</organism>
<feature type="transmembrane region" description="Helical" evidence="2">
    <location>
        <begin position="141"/>
        <end position="162"/>
    </location>
</feature>
<evidence type="ECO:0000313" key="3">
    <source>
        <dbReference type="EMBL" id="GHO43148.1"/>
    </source>
</evidence>
<feature type="compositionally biased region" description="Basic residues" evidence="1">
    <location>
        <begin position="1"/>
        <end position="19"/>
    </location>
</feature>
<feature type="compositionally biased region" description="Acidic residues" evidence="1">
    <location>
        <begin position="29"/>
        <end position="52"/>
    </location>
</feature>
<reference evidence="3" key="1">
    <citation type="submission" date="2020-10" db="EMBL/GenBank/DDBJ databases">
        <title>Taxonomic study of unclassified bacteria belonging to the class Ktedonobacteria.</title>
        <authorList>
            <person name="Yabe S."/>
            <person name="Wang C.M."/>
            <person name="Zheng Y."/>
            <person name="Sakai Y."/>
            <person name="Cavaletti L."/>
            <person name="Monciardini P."/>
            <person name="Donadio S."/>
        </authorList>
    </citation>
    <scope>NUCLEOTIDE SEQUENCE</scope>
    <source>
        <strain evidence="3">SOSP1-1</strain>
    </source>
</reference>
<feature type="compositionally biased region" description="Acidic residues" evidence="1">
    <location>
        <begin position="60"/>
        <end position="69"/>
    </location>
</feature>
<feature type="compositionally biased region" description="Basic and acidic residues" evidence="1">
    <location>
        <begin position="70"/>
        <end position="79"/>
    </location>
</feature>
<feature type="region of interest" description="Disordered" evidence="1">
    <location>
        <begin position="1"/>
        <end position="116"/>
    </location>
</feature>
<dbReference type="RefSeq" id="WP_220192634.1">
    <property type="nucleotide sequence ID" value="NZ_BNJF01000001.1"/>
</dbReference>
<evidence type="ECO:0000256" key="2">
    <source>
        <dbReference type="SAM" id="Phobius"/>
    </source>
</evidence>